<dbReference type="GO" id="GO:0005524">
    <property type="term" value="F:ATP binding"/>
    <property type="evidence" value="ECO:0007669"/>
    <property type="project" value="UniProtKB-KW"/>
</dbReference>
<dbReference type="GO" id="GO:0006310">
    <property type="term" value="P:DNA recombination"/>
    <property type="evidence" value="ECO:0007669"/>
    <property type="project" value="TreeGrafter"/>
</dbReference>
<evidence type="ECO:0000256" key="3">
    <source>
        <dbReference type="ARBA" id="ARBA00022763"/>
    </source>
</evidence>
<evidence type="ECO:0000256" key="7">
    <source>
        <dbReference type="ARBA" id="ARBA00022840"/>
    </source>
</evidence>
<keyword evidence="8" id="KW-0238">DNA-binding</keyword>
<name>A0A524RS09_9CHRO</name>
<evidence type="ECO:0000313" key="12">
    <source>
        <dbReference type="Proteomes" id="UP000317990"/>
    </source>
</evidence>
<keyword evidence="2" id="KW-0547">Nucleotide-binding</keyword>
<dbReference type="InterPro" id="IPR011335">
    <property type="entry name" value="Restrct_endonuc-II-like"/>
</dbReference>
<dbReference type="GO" id="GO:0003677">
    <property type="term" value="F:DNA binding"/>
    <property type="evidence" value="ECO:0007669"/>
    <property type="project" value="UniProtKB-KW"/>
</dbReference>
<evidence type="ECO:0000256" key="2">
    <source>
        <dbReference type="ARBA" id="ARBA00022741"/>
    </source>
</evidence>
<keyword evidence="3" id="KW-0227">DNA damage</keyword>
<dbReference type="InterPro" id="IPR006697">
    <property type="entry name" value="RecC"/>
</dbReference>
<dbReference type="Proteomes" id="UP000317990">
    <property type="component" value="Unassembled WGS sequence"/>
</dbReference>
<keyword evidence="5" id="KW-0347">Helicase</keyword>
<evidence type="ECO:0000313" key="11">
    <source>
        <dbReference type="EMBL" id="TGG96837.1"/>
    </source>
</evidence>
<dbReference type="Gene3D" id="1.10.10.160">
    <property type="match status" value="1"/>
</dbReference>
<dbReference type="Gene3D" id="3.40.50.10930">
    <property type="match status" value="1"/>
</dbReference>
<evidence type="ECO:0000256" key="1">
    <source>
        <dbReference type="ARBA" id="ARBA00022722"/>
    </source>
</evidence>
<dbReference type="PANTHER" id="PTHR30591:SF1">
    <property type="entry name" value="RECBCD ENZYME SUBUNIT RECC"/>
    <property type="match status" value="1"/>
</dbReference>
<keyword evidence="7" id="KW-0067">ATP-binding</keyword>
<evidence type="ECO:0000256" key="9">
    <source>
        <dbReference type="ARBA" id="ARBA00023204"/>
    </source>
</evidence>
<dbReference type="SUPFAM" id="SSF52980">
    <property type="entry name" value="Restriction endonuclease-like"/>
    <property type="match status" value="1"/>
</dbReference>
<keyword evidence="6 11" id="KW-0269">Exonuclease</keyword>
<dbReference type="SUPFAM" id="SSF52540">
    <property type="entry name" value="P-loop containing nucleoside triphosphate hydrolases"/>
    <property type="match status" value="2"/>
</dbReference>
<evidence type="ECO:0000256" key="5">
    <source>
        <dbReference type="ARBA" id="ARBA00022806"/>
    </source>
</evidence>
<gene>
    <name evidence="11" type="ORF">ERJ67_00340</name>
</gene>
<reference evidence="11 12" key="1">
    <citation type="journal article" date="2019" name="mSystems">
        <title>Life at home and on the roam: Genomic adaptions reflect the dual lifestyle of an intracellular, facultative symbiont.</title>
        <authorList>
            <person name="Burgsdorf I."/>
        </authorList>
    </citation>
    <scope>NUCLEOTIDE SEQUENCE [LARGE SCALE GENOMIC DNA]</scope>
    <source>
        <strain evidence="11">277cV</strain>
    </source>
</reference>
<dbReference type="AlphaFoldDB" id="A0A524RS09"/>
<dbReference type="InterPro" id="IPR041500">
    <property type="entry name" value="RecC_C"/>
</dbReference>
<keyword evidence="4" id="KW-0378">Hydrolase</keyword>
<evidence type="ECO:0000256" key="4">
    <source>
        <dbReference type="ARBA" id="ARBA00022801"/>
    </source>
</evidence>
<dbReference type="GO" id="GO:0008854">
    <property type="term" value="F:exodeoxyribonuclease V activity"/>
    <property type="evidence" value="ECO:0007669"/>
    <property type="project" value="InterPro"/>
</dbReference>
<feature type="domain" description="RecC C-terminal" evidence="10">
    <location>
        <begin position="921"/>
        <end position="1152"/>
    </location>
</feature>
<dbReference type="EMBL" id="SRMO01000001">
    <property type="protein sequence ID" value="TGG96837.1"/>
    <property type="molecule type" value="Genomic_DNA"/>
</dbReference>
<dbReference type="Pfam" id="PF04257">
    <property type="entry name" value="Exonuc_V_gamma"/>
    <property type="match status" value="1"/>
</dbReference>
<dbReference type="Pfam" id="PF17946">
    <property type="entry name" value="RecC_C"/>
    <property type="match status" value="1"/>
</dbReference>
<comment type="caution">
    <text evidence="11">The sequence shown here is derived from an EMBL/GenBank/DDBJ whole genome shotgun (WGS) entry which is preliminary data.</text>
</comment>
<accession>A0A524RS09</accession>
<evidence type="ECO:0000259" key="10">
    <source>
        <dbReference type="Pfam" id="PF17946"/>
    </source>
</evidence>
<dbReference type="GO" id="GO:0009338">
    <property type="term" value="C:exodeoxyribonuclease V complex"/>
    <property type="evidence" value="ECO:0007669"/>
    <property type="project" value="InterPro"/>
</dbReference>
<keyword evidence="9" id="KW-0234">DNA repair</keyword>
<dbReference type="InterPro" id="IPR027417">
    <property type="entry name" value="P-loop_NTPase"/>
</dbReference>
<keyword evidence="1" id="KW-0540">Nuclease</keyword>
<sequence length="1228" mass="134066">MAQLCGRTVGNLPQLRDATTAGRDPMLTIVRSNTIEALSEALAEQLLADVREGRVADPLAPQDVLVSNNAMSRWLALRLSEALDPAGGGICANVAFHFGGRYLAERIVRLADGPPGGGDDWQPEQLRWQIAAAIVALAETAAAAALGPDELGLWAPLLRLWGEEDAAALISRSRLQLLMELADSFDQYALHRTAMVQRWLKGTDQDGCAEPLAPQDRWQAALYRRLQQVIDAATPTERLEQVRQRLRQDQWLREEGQRNGPLRVFCLSGLPSPYLDLLAAMAETGVRALEFYVLTPSQQPWSDIQERHALLAQPDALRDYDGLLRANGHRLLASLGQSMATSLRRLDQLGASLLQAGVTVLSKDRFIPGDGNQSLAQRSAGSVAGAKRTPVAAAPAGQTLLGRLKDDLRLLRNRDPLSLDPDLLPQPVDHQDHSIAVLSCAGDLRQVESLRQWLLRLLDEQPDLQPRDLLVMTPDVPTFAPLLRAVFEQPAGQGPSLPVRTTDRSLRLLDPLVDLAFRLLELSSDRLERTTVLELLQHSLLCRRFGLREQDHQSMDQLLDAMGVHWGLDGAHRQALGAPADEAHTWRWGMARLALALALDDPHGAGLQVDRLPAAGSWQGVAAACSRGELGPFAVRLLELLDGVLEAIAALAHPRTCCQWDSTLMGRLRRLVAEQDLAGDSLMALNEALEPLRQRASRSCGLDLDAAAVRRLMQDGIRDRQGGYGHHSGAITLSALEPMRSIPHRVVALLGMDEQRLPRREPRSGFDLIARAPQPGDRDRRQEDKALLLEALLASRGWLVATYNGSDPRTGDALNPAAPLADLITALERGFHRADTPDQPLTRSLVFDMPLLPGDPGQLNDAALPGSYDTDHLEAARALQGSDPVPPLWPAGFVLPAVPGDGAAGAAAVEQGTAARPLLLLEELQRFFDDPFRALLQAMGAAPLQRPRDGGSQDDDELDGLALWKLERQLLPLLQRLQPAEALTARWTLPLQQRGLLPPGAVAEVLLERPLARLTQLTSREQALLAQRQPCSHELNHRGIRFNLQGNLDGLVLAAEDSFRLQLDSARLKPKRLLRSWIEHLLLNAAGEGEMAMPSLLLCRGTSDNKPRLCRLPRLPQQAAADGLETLLEQRSLGLRHPLACDSTMAWEALRRQARDEDGGGRGSLSALLGNIGPADISDTISPSWALLHPDRADQAERWISSEPVRLLATDLFGPLRDLLAGGEAGLT</sequence>
<evidence type="ECO:0000256" key="6">
    <source>
        <dbReference type="ARBA" id="ARBA00022839"/>
    </source>
</evidence>
<dbReference type="PANTHER" id="PTHR30591">
    <property type="entry name" value="RECBCD ENZYME SUBUNIT RECC"/>
    <property type="match status" value="1"/>
</dbReference>
<evidence type="ECO:0000256" key="8">
    <source>
        <dbReference type="ARBA" id="ARBA00023125"/>
    </source>
</evidence>
<organism evidence="11 12">
    <name type="scientific">Aphanocapsa feldmannii 277cV</name>
    <dbReference type="NCBI Taxonomy" id="2507553"/>
    <lineage>
        <taxon>Bacteria</taxon>
        <taxon>Bacillati</taxon>
        <taxon>Cyanobacteriota</taxon>
        <taxon>Cyanophyceae</taxon>
        <taxon>Oscillatoriophycideae</taxon>
        <taxon>Chroococcales</taxon>
        <taxon>Microcystaceae</taxon>
        <taxon>Aphanocapsa</taxon>
    </lineage>
</organism>
<protein>
    <submittedName>
        <fullName evidence="11">Exonuclease V subunit gamma</fullName>
    </submittedName>
</protein>
<dbReference type="PIRSF" id="PIRSF000980">
    <property type="entry name" value="RecC"/>
    <property type="match status" value="1"/>
</dbReference>
<dbReference type="Gene3D" id="3.40.50.300">
    <property type="entry name" value="P-loop containing nucleotide triphosphate hydrolases"/>
    <property type="match status" value="2"/>
</dbReference>
<dbReference type="GO" id="GO:0004386">
    <property type="term" value="F:helicase activity"/>
    <property type="evidence" value="ECO:0007669"/>
    <property type="project" value="UniProtKB-KW"/>
</dbReference>
<dbReference type="InterPro" id="IPR013986">
    <property type="entry name" value="DExx_box_DNA_helicase_dom_sf"/>
</dbReference>
<proteinExistence type="inferred from homology"/>
<dbReference type="HAMAP" id="MF_01486">
    <property type="entry name" value="RecC"/>
    <property type="match status" value="1"/>
</dbReference>
<dbReference type="GO" id="GO:0006281">
    <property type="term" value="P:DNA repair"/>
    <property type="evidence" value="ECO:0007669"/>
    <property type="project" value="UniProtKB-KW"/>
</dbReference>